<dbReference type="SUPFAM" id="SSF52172">
    <property type="entry name" value="CheY-like"/>
    <property type="match status" value="1"/>
</dbReference>
<dbReference type="Pfam" id="PF07494">
    <property type="entry name" value="Reg_prop"/>
    <property type="match status" value="4"/>
</dbReference>
<dbReference type="InterPro" id="IPR011110">
    <property type="entry name" value="Reg_prop"/>
</dbReference>
<evidence type="ECO:0000256" key="4">
    <source>
        <dbReference type="ARBA" id="ARBA00023015"/>
    </source>
</evidence>
<dbReference type="PANTHER" id="PTHR43547:SF2">
    <property type="entry name" value="HYBRID SIGNAL TRANSDUCTION HISTIDINE KINASE C"/>
    <property type="match status" value="1"/>
</dbReference>
<dbReference type="PROSITE" id="PS00041">
    <property type="entry name" value="HTH_ARAC_FAMILY_1"/>
    <property type="match status" value="1"/>
</dbReference>
<dbReference type="PROSITE" id="PS50109">
    <property type="entry name" value="HIS_KIN"/>
    <property type="match status" value="1"/>
</dbReference>
<evidence type="ECO:0000256" key="7">
    <source>
        <dbReference type="PROSITE-ProRule" id="PRU00169"/>
    </source>
</evidence>
<gene>
    <name evidence="12" type="ORF">BCY91_03015</name>
</gene>
<dbReference type="InterPro" id="IPR004358">
    <property type="entry name" value="Sig_transdc_His_kin-like_C"/>
</dbReference>
<feature type="domain" description="Histidine kinase" evidence="10">
    <location>
        <begin position="701"/>
        <end position="918"/>
    </location>
</feature>
<name>A0A419S7C4_9SPHI</name>
<feature type="domain" description="HTH araC/xylS-type" evidence="9">
    <location>
        <begin position="1111"/>
        <end position="1210"/>
    </location>
</feature>
<dbReference type="Pfam" id="PF07495">
    <property type="entry name" value="Y_Y_Y"/>
    <property type="match status" value="1"/>
</dbReference>
<dbReference type="SUPFAM" id="SSF46689">
    <property type="entry name" value="Homeodomain-like"/>
    <property type="match status" value="1"/>
</dbReference>
<evidence type="ECO:0000256" key="8">
    <source>
        <dbReference type="SAM" id="Phobius"/>
    </source>
</evidence>
<keyword evidence="3 7" id="KW-0597">Phosphoprotein</keyword>
<keyword evidence="4" id="KW-0805">Transcription regulation</keyword>
<keyword evidence="13" id="KW-1185">Reference proteome</keyword>
<dbReference type="Pfam" id="PF12833">
    <property type="entry name" value="HTH_18"/>
    <property type="match status" value="1"/>
</dbReference>
<reference evidence="12 13" key="1">
    <citation type="submission" date="2016-07" db="EMBL/GenBank/DDBJ databases">
        <title>Genome of Pelobium manganitolerans.</title>
        <authorList>
            <person name="Wu S."/>
            <person name="Wang G."/>
        </authorList>
    </citation>
    <scope>NUCLEOTIDE SEQUENCE [LARGE SCALE GENOMIC DNA]</scope>
    <source>
        <strain evidence="12 13">YS-25</strain>
    </source>
</reference>
<dbReference type="Pfam" id="PF00072">
    <property type="entry name" value="Response_reg"/>
    <property type="match status" value="1"/>
</dbReference>
<evidence type="ECO:0000256" key="6">
    <source>
        <dbReference type="ARBA" id="ARBA00023163"/>
    </source>
</evidence>
<comment type="caution">
    <text evidence="12">The sequence shown here is derived from an EMBL/GenBank/DDBJ whole genome shotgun (WGS) entry which is preliminary data.</text>
</comment>
<evidence type="ECO:0000259" key="10">
    <source>
        <dbReference type="PROSITE" id="PS50109"/>
    </source>
</evidence>
<evidence type="ECO:0000313" key="13">
    <source>
        <dbReference type="Proteomes" id="UP000283433"/>
    </source>
</evidence>
<dbReference type="InterPro" id="IPR005467">
    <property type="entry name" value="His_kinase_dom"/>
</dbReference>
<protein>
    <recommendedName>
        <fullName evidence="2">histidine kinase</fullName>
        <ecNumber evidence="2">2.7.13.3</ecNumber>
    </recommendedName>
</protein>
<dbReference type="EMBL" id="MBTA01000012">
    <property type="protein sequence ID" value="RKD17129.1"/>
    <property type="molecule type" value="Genomic_DNA"/>
</dbReference>
<dbReference type="PROSITE" id="PS01124">
    <property type="entry name" value="HTH_ARAC_FAMILY_2"/>
    <property type="match status" value="1"/>
</dbReference>
<sequence length="1211" mass="137217">MWFSVAFAQQPKLKFEHITSDDGLPQNTVHGIVKDRYGFMWFGTWGGLCRYDGYNFRVYKQDSDNPKSISSNRIDNLLKDEKGNIWILTFDSKHLCRYNYEQDNFDRITLEDAPLSISSKISRRKHYETINYQWQNTKWHFNTRTNELLQTDLLTGVTKNYKSNQTDPLALADDYVTDMYLDNTDILWLGTFSNGIEKANLRAKSFNYIYREPSKPNSIVDNNIRAICEDQGGKVWIGTRDKGISVIYADEVRNYTFANGLPDNQIRRIFCDNKGTIWVGTKTGVAFFNEKTNAFTALQQINTSVFGMAQAPDGKIIFATWQGVYAYDKVTKQLELIGASNVLNSIRVRVVLFDKQQRLWVGTEGGGASLLTYNHGKLKLLRHFIHESKNKNSISENRINSIYEDSTGKIWIGTGNGLDCYDPSAKTIKSISGENGLADKTIAGILEDDQGFLWVSHKKGISRIRLNNVAIHNFTKQDGLQGNEFSDGAAYKSKLKPLIYFGGNNGYNAFNPKLIVADSSLPQTVLVDLRILNHQINVHEKFDDRIILKKPLYLSKKIELTAADKSFAIEFAGLHFSNPQANKYKYMLEGFDKDWISADADRRIASYSNLNPGTYVFKVISANNDGIWNTKPAVLQIVVNPPFYLSIWAYVVYTAVAIAIFALYHFYSTKYNRLQTELRYEQLMHEKENELNLNKQRFFTNISHEIKTPLSLILAPIENVFRRYASHTELLSQMELIKTNATSLLKLVNQLLDFERLNSGHASVNLKFGCVTDFLKNRTNAFKTLVEEKNICLTFTATETINCLFDDDKLEKIFNNLLSNAVKFTDKNGEISVNIISADGDFKIEVKNTGAIIPAAKLEHVFEPFYQAGDQASGGTGIGLAYCKTLVEALGGRIWVQSKSIEGTYGNTIFTVLLPQTQRDASALKEEEPLSDVFEPEVLEDLEVQNLPNPLVDAKIFINGRLPIVLIVEDNPELRQYLCEHFKSFYRVLSAENGLEGLEAAKKDIPDLVISDVMMPEMDGTDFCAALKSDQKTAHIPLILLTAKSLKADLLLGLEMGADDYLTKPFELSVLEAKVRNLLLSREKLKNTYRKKIELKVDASLPQSADDKLIAKVMEFIDANLDNTDLYVDEICKNIGISRSQLYRKIKSFTGLSIAEVIKEMRLKKAKILLVENKFNVNEVAYMVGFSDADYFRKCFKAEFGLSPSEFAKQS</sequence>
<dbReference type="InterPro" id="IPR011006">
    <property type="entry name" value="CheY-like_superfamily"/>
</dbReference>
<dbReference type="SUPFAM" id="SSF55874">
    <property type="entry name" value="ATPase domain of HSP90 chaperone/DNA topoisomerase II/histidine kinase"/>
    <property type="match status" value="1"/>
</dbReference>
<dbReference type="PANTHER" id="PTHR43547">
    <property type="entry name" value="TWO-COMPONENT HISTIDINE KINASE"/>
    <property type="match status" value="1"/>
</dbReference>
<dbReference type="Gene3D" id="1.10.287.130">
    <property type="match status" value="1"/>
</dbReference>
<keyword evidence="8" id="KW-0812">Transmembrane</keyword>
<dbReference type="SUPFAM" id="SSF47384">
    <property type="entry name" value="Homodimeric domain of signal transducing histidine kinase"/>
    <property type="match status" value="1"/>
</dbReference>
<dbReference type="GO" id="GO:0043565">
    <property type="term" value="F:sequence-specific DNA binding"/>
    <property type="evidence" value="ECO:0007669"/>
    <property type="project" value="InterPro"/>
</dbReference>
<dbReference type="FunFam" id="2.60.40.10:FF:000791">
    <property type="entry name" value="Two-component system sensor histidine kinase/response regulator"/>
    <property type="match status" value="1"/>
</dbReference>
<evidence type="ECO:0000256" key="5">
    <source>
        <dbReference type="ARBA" id="ARBA00023125"/>
    </source>
</evidence>
<dbReference type="Pfam" id="PF02518">
    <property type="entry name" value="HATPase_c"/>
    <property type="match status" value="1"/>
</dbReference>
<dbReference type="InterPro" id="IPR018062">
    <property type="entry name" value="HTH_AraC-typ_CS"/>
</dbReference>
<evidence type="ECO:0000256" key="3">
    <source>
        <dbReference type="ARBA" id="ARBA00022553"/>
    </source>
</evidence>
<keyword evidence="8" id="KW-1133">Transmembrane helix</keyword>
<comment type="catalytic activity">
    <reaction evidence="1">
        <text>ATP + protein L-histidine = ADP + protein N-phospho-L-histidine.</text>
        <dbReference type="EC" id="2.7.13.3"/>
    </reaction>
</comment>
<dbReference type="InterPro" id="IPR009057">
    <property type="entry name" value="Homeodomain-like_sf"/>
</dbReference>
<dbReference type="AlphaFoldDB" id="A0A419S7C4"/>
<dbReference type="InterPro" id="IPR001789">
    <property type="entry name" value="Sig_transdc_resp-reg_receiver"/>
</dbReference>
<dbReference type="Proteomes" id="UP000283433">
    <property type="component" value="Unassembled WGS sequence"/>
</dbReference>
<dbReference type="InterPro" id="IPR036097">
    <property type="entry name" value="HisK_dim/P_sf"/>
</dbReference>
<dbReference type="GO" id="GO:0003700">
    <property type="term" value="F:DNA-binding transcription factor activity"/>
    <property type="evidence" value="ECO:0007669"/>
    <property type="project" value="InterPro"/>
</dbReference>
<dbReference type="Gene3D" id="2.130.10.10">
    <property type="entry name" value="YVTN repeat-like/Quinoprotein amine dehydrogenase"/>
    <property type="match status" value="2"/>
</dbReference>
<proteinExistence type="predicted"/>
<dbReference type="InterPro" id="IPR013783">
    <property type="entry name" value="Ig-like_fold"/>
</dbReference>
<dbReference type="InterPro" id="IPR011123">
    <property type="entry name" value="Y_Y_Y"/>
</dbReference>
<dbReference type="GO" id="GO:0000155">
    <property type="term" value="F:phosphorelay sensor kinase activity"/>
    <property type="evidence" value="ECO:0007669"/>
    <property type="project" value="InterPro"/>
</dbReference>
<dbReference type="PROSITE" id="PS50110">
    <property type="entry name" value="RESPONSE_REGULATORY"/>
    <property type="match status" value="1"/>
</dbReference>
<evidence type="ECO:0000256" key="2">
    <source>
        <dbReference type="ARBA" id="ARBA00012438"/>
    </source>
</evidence>
<dbReference type="Gene3D" id="3.40.50.2300">
    <property type="match status" value="1"/>
</dbReference>
<dbReference type="Gene3D" id="2.60.40.10">
    <property type="entry name" value="Immunoglobulins"/>
    <property type="match status" value="1"/>
</dbReference>
<dbReference type="Gene3D" id="1.10.10.60">
    <property type="entry name" value="Homeodomain-like"/>
    <property type="match status" value="1"/>
</dbReference>
<evidence type="ECO:0000259" key="9">
    <source>
        <dbReference type="PROSITE" id="PS01124"/>
    </source>
</evidence>
<organism evidence="12 13">
    <name type="scientific">Pelobium manganitolerans</name>
    <dbReference type="NCBI Taxonomy" id="1842495"/>
    <lineage>
        <taxon>Bacteria</taxon>
        <taxon>Pseudomonadati</taxon>
        <taxon>Bacteroidota</taxon>
        <taxon>Sphingobacteriia</taxon>
        <taxon>Sphingobacteriales</taxon>
        <taxon>Sphingobacteriaceae</taxon>
        <taxon>Pelobium</taxon>
    </lineage>
</organism>
<dbReference type="SMART" id="SM00448">
    <property type="entry name" value="REC"/>
    <property type="match status" value="1"/>
</dbReference>
<dbReference type="Gene3D" id="3.30.565.10">
    <property type="entry name" value="Histidine kinase-like ATPase, C-terminal domain"/>
    <property type="match status" value="1"/>
</dbReference>
<keyword evidence="8" id="KW-0472">Membrane</keyword>
<feature type="modified residue" description="4-aspartylphosphate" evidence="7">
    <location>
        <position position="1012"/>
    </location>
</feature>
<dbReference type="Pfam" id="PF00512">
    <property type="entry name" value="HisKA"/>
    <property type="match status" value="1"/>
</dbReference>
<accession>A0A419S7C4</accession>
<feature type="transmembrane region" description="Helical" evidence="8">
    <location>
        <begin position="647"/>
        <end position="667"/>
    </location>
</feature>
<dbReference type="SMART" id="SM00388">
    <property type="entry name" value="HisKA"/>
    <property type="match status" value="1"/>
</dbReference>
<evidence type="ECO:0000256" key="1">
    <source>
        <dbReference type="ARBA" id="ARBA00000085"/>
    </source>
</evidence>
<dbReference type="InterPro" id="IPR015943">
    <property type="entry name" value="WD40/YVTN_repeat-like_dom_sf"/>
</dbReference>
<dbReference type="SMART" id="SM00342">
    <property type="entry name" value="HTH_ARAC"/>
    <property type="match status" value="1"/>
</dbReference>
<dbReference type="PRINTS" id="PR00344">
    <property type="entry name" value="BCTRLSENSOR"/>
</dbReference>
<dbReference type="SUPFAM" id="SSF101898">
    <property type="entry name" value="NHL repeat"/>
    <property type="match status" value="1"/>
</dbReference>
<dbReference type="CDD" id="cd00082">
    <property type="entry name" value="HisKA"/>
    <property type="match status" value="1"/>
</dbReference>
<dbReference type="SUPFAM" id="SSF63829">
    <property type="entry name" value="Calcium-dependent phosphotriesterase"/>
    <property type="match status" value="1"/>
</dbReference>
<dbReference type="InterPro" id="IPR036890">
    <property type="entry name" value="HATPase_C_sf"/>
</dbReference>
<dbReference type="InterPro" id="IPR003594">
    <property type="entry name" value="HATPase_dom"/>
</dbReference>
<feature type="domain" description="Response regulatory" evidence="11">
    <location>
        <begin position="964"/>
        <end position="1079"/>
    </location>
</feature>
<dbReference type="CDD" id="cd17574">
    <property type="entry name" value="REC_OmpR"/>
    <property type="match status" value="1"/>
</dbReference>
<evidence type="ECO:0000313" key="12">
    <source>
        <dbReference type="EMBL" id="RKD17129.1"/>
    </source>
</evidence>
<keyword evidence="5" id="KW-0238">DNA-binding</keyword>
<keyword evidence="6" id="KW-0804">Transcription</keyword>
<dbReference type="InterPro" id="IPR003661">
    <property type="entry name" value="HisK_dim/P_dom"/>
</dbReference>
<dbReference type="EC" id="2.7.13.3" evidence="2"/>
<dbReference type="SMART" id="SM00387">
    <property type="entry name" value="HATPase_c"/>
    <property type="match status" value="1"/>
</dbReference>
<evidence type="ECO:0000259" key="11">
    <source>
        <dbReference type="PROSITE" id="PS50110"/>
    </source>
</evidence>
<dbReference type="InterPro" id="IPR018060">
    <property type="entry name" value="HTH_AraC"/>
</dbReference>